<feature type="non-terminal residue" evidence="1">
    <location>
        <position position="1"/>
    </location>
</feature>
<reference evidence="1" key="1">
    <citation type="journal article" date="2014" name="Front. Microbiol.">
        <title>High frequency of phylogenetically diverse reductive dehalogenase-homologous genes in deep subseafloor sedimentary metagenomes.</title>
        <authorList>
            <person name="Kawai M."/>
            <person name="Futagami T."/>
            <person name="Toyoda A."/>
            <person name="Takaki Y."/>
            <person name="Nishi S."/>
            <person name="Hori S."/>
            <person name="Arai W."/>
            <person name="Tsubouchi T."/>
            <person name="Morono Y."/>
            <person name="Uchiyama I."/>
            <person name="Ito T."/>
            <person name="Fujiyama A."/>
            <person name="Inagaki F."/>
            <person name="Takami H."/>
        </authorList>
    </citation>
    <scope>NUCLEOTIDE SEQUENCE</scope>
    <source>
        <strain evidence="1">Expedition CK06-06</strain>
    </source>
</reference>
<sequence>IELKTSMSEQDAWKLISMIITSYFDVIEVTDRETGYLRTSWVVQTFNQNTIRTRVIVKLGDTDPLTYKIKLVSEESKVPETSVKSDELYREWDRVLRKYGTIFDELQSRMQ</sequence>
<gene>
    <name evidence="1" type="ORF">S12H4_12408</name>
</gene>
<comment type="caution">
    <text evidence="1">The sequence shown here is derived from an EMBL/GenBank/DDBJ whole genome shotgun (WGS) entry which is preliminary data.</text>
</comment>
<evidence type="ECO:0008006" key="2">
    <source>
        <dbReference type="Google" id="ProtNLM"/>
    </source>
</evidence>
<name>X1TW33_9ZZZZ</name>
<dbReference type="AlphaFoldDB" id="X1TW33"/>
<evidence type="ECO:0000313" key="1">
    <source>
        <dbReference type="EMBL" id="GAI84259.1"/>
    </source>
</evidence>
<organism evidence="1">
    <name type="scientific">marine sediment metagenome</name>
    <dbReference type="NCBI Taxonomy" id="412755"/>
    <lineage>
        <taxon>unclassified sequences</taxon>
        <taxon>metagenomes</taxon>
        <taxon>ecological metagenomes</taxon>
    </lineage>
</organism>
<proteinExistence type="predicted"/>
<dbReference type="EMBL" id="BARW01005893">
    <property type="protein sequence ID" value="GAI84259.1"/>
    <property type="molecule type" value="Genomic_DNA"/>
</dbReference>
<accession>X1TW33</accession>
<protein>
    <recommendedName>
        <fullName evidence="2">DUF4468 domain-containing protein</fullName>
    </recommendedName>
</protein>